<dbReference type="EMBL" id="BKCP01012737">
    <property type="protein sequence ID" value="GER56732.1"/>
    <property type="molecule type" value="Genomic_DNA"/>
</dbReference>
<reference evidence="2" key="1">
    <citation type="journal article" date="2019" name="Curr. Biol.">
        <title>Genome Sequence of Striga asiatica Provides Insight into the Evolution of Plant Parasitism.</title>
        <authorList>
            <person name="Yoshida S."/>
            <person name="Kim S."/>
            <person name="Wafula E.K."/>
            <person name="Tanskanen J."/>
            <person name="Kim Y.M."/>
            <person name="Honaas L."/>
            <person name="Yang Z."/>
            <person name="Spallek T."/>
            <person name="Conn C.E."/>
            <person name="Ichihashi Y."/>
            <person name="Cheong K."/>
            <person name="Cui S."/>
            <person name="Der J.P."/>
            <person name="Gundlach H."/>
            <person name="Jiao Y."/>
            <person name="Hori C."/>
            <person name="Ishida J.K."/>
            <person name="Kasahara H."/>
            <person name="Kiba T."/>
            <person name="Kim M.S."/>
            <person name="Koo N."/>
            <person name="Laohavisit A."/>
            <person name="Lee Y.H."/>
            <person name="Lumba S."/>
            <person name="McCourt P."/>
            <person name="Mortimer J.C."/>
            <person name="Mutuku J.M."/>
            <person name="Nomura T."/>
            <person name="Sasaki-Sekimoto Y."/>
            <person name="Seto Y."/>
            <person name="Wang Y."/>
            <person name="Wakatake T."/>
            <person name="Sakakibara H."/>
            <person name="Demura T."/>
            <person name="Yamaguchi S."/>
            <person name="Yoneyama K."/>
            <person name="Manabe R.I."/>
            <person name="Nelson D.C."/>
            <person name="Schulman A.H."/>
            <person name="Timko M.P."/>
            <person name="dePamphilis C.W."/>
            <person name="Choi D."/>
            <person name="Shirasu K."/>
        </authorList>
    </citation>
    <scope>NUCLEOTIDE SEQUENCE [LARGE SCALE GENOMIC DNA]</scope>
    <source>
        <strain evidence="2">cv. UVA1</strain>
    </source>
</reference>
<dbReference type="Proteomes" id="UP000325081">
    <property type="component" value="Unassembled WGS sequence"/>
</dbReference>
<proteinExistence type="predicted"/>
<accession>A0A5A7RHR6</accession>
<name>A0A5A7RHR6_STRAF</name>
<keyword evidence="2" id="KW-1185">Reference proteome</keyword>
<gene>
    <name evidence="1" type="ORF">STAS_34478</name>
</gene>
<evidence type="ECO:0000313" key="2">
    <source>
        <dbReference type="Proteomes" id="UP000325081"/>
    </source>
</evidence>
<organism evidence="1 2">
    <name type="scientific">Striga asiatica</name>
    <name type="common">Asiatic witchweed</name>
    <name type="synonym">Buchnera asiatica</name>
    <dbReference type="NCBI Taxonomy" id="4170"/>
    <lineage>
        <taxon>Eukaryota</taxon>
        <taxon>Viridiplantae</taxon>
        <taxon>Streptophyta</taxon>
        <taxon>Embryophyta</taxon>
        <taxon>Tracheophyta</taxon>
        <taxon>Spermatophyta</taxon>
        <taxon>Magnoliopsida</taxon>
        <taxon>eudicotyledons</taxon>
        <taxon>Gunneridae</taxon>
        <taxon>Pentapetalae</taxon>
        <taxon>asterids</taxon>
        <taxon>lamiids</taxon>
        <taxon>Lamiales</taxon>
        <taxon>Orobanchaceae</taxon>
        <taxon>Buchnereae</taxon>
        <taxon>Striga</taxon>
    </lineage>
</organism>
<protein>
    <submittedName>
        <fullName evidence="1">Regulatory particle non-ATPase 13</fullName>
    </submittedName>
</protein>
<dbReference type="AlphaFoldDB" id="A0A5A7RHR6"/>
<evidence type="ECO:0000313" key="1">
    <source>
        <dbReference type="EMBL" id="GER56732.1"/>
    </source>
</evidence>
<comment type="caution">
    <text evidence="1">The sequence shown here is derived from an EMBL/GenBank/DDBJ whole genome shotgun (WGS) entry which is preliminary data.</text>
</comment>
<sequence length="218" mass="24559">MPNYLDPHENQNKGEAHFATPVFLEEDEIVAEKLYDDREPLGSSFPLLFFFLFLFRRSSPEEEALASDEEDGTMSYFGGRLSALSSSSLSSSSSSCCSTSGRLYLATASFMTERRRGGSIGVPGESLRRLAVYVSREERGRLGGSALEKLQTRWKINSQVKGQRSELNEIFPDQKGSSRVLKKLSRNRWDVFRMILVRKDIVTTDVLKPLKLRAFSLG</sequence>